<dbReference type="InterPro" id="IPR045068">
    <property type="entry name" value="BACURD1-3"/>
</dbReference>
<dbReference type="PROSITE" id="PS50097">
    <property type="entry name" value="BTB"/>
    <property type="match status" value="2"/>
</dbReference>
<evidence type="ECO:0000313" key="3">
    <source>
        <dbReference type="Proteomes" id="UP000230233"/>
    </source>
</evidence>
<feature type="domain" description="BTB" evidence="1">
    <location>
        <begin position="131"/>
        <end position="202"/>
    </location>
</feature>
<dbReference type="GO" id="GO:0051260">
    <property type="term" value="P:protein homooligomerization"/>
    <property type="evidence" value="ECO:0007669"/>
    <property type="project" value="InterPro"/>
</dbReference>
<organism evidence="2 3">
    <name type="scientific">Caenorhabditis nigoni</name>
    <dbReference type="NCBI Taxonomy" id="1611254"/>
    <lineage>
        <taxon>Eukaryota</taxon>
        <taxon>Metazoa</taxon>
        <taxon>Ecdysozoa</taxon>
        <taxon>Nematoda</taxon>
        <taxon>Chromadorea</taxon>
        <taxon>Rhabditida</taxon>
        <taxon>Rhabditina</taxon>
        <taxon>Rhabditomorpha</taxon>
        <taxon>Rhabditoidea</taxon>
        <taxon>Rhabditidae</taxon>
        <taxon>Peloderinae</taxon>
        <taxon>Caenorhabditis</taxon>
    </lineage>
</organism>
<dbReference type="InterPro" id="IPR011333">
    <property type="entry name" value="SKP1/BTB/POZ_sf"/>
</dbReference>
<dbReference type="PANTHER" id="PTHR11145:SF19">
    <property type="entry name" value="BTB DOMAIN-CONTAINING PROTEIN-RELATED"/>
    <property type="match status" value="1"/>
</dbReference>
<dbReference type="InterPro" id="IPR003131">
    <property type="entry name" value="T1-type_BTB"/>
</dbReference>
<dbReference type="Proteomes" id="UP000230233">
    <property type="component" value="Chromosome III"/>
</dbReference>
<dbReference type="PANTHER" id="PTHR11145">
    <property type="entry name" value="BTB/POZ DOMAIN-CONTAINING ADAPTER FOR CUL3-MEDIATED RHOA DEGRADATION PROTEIN FAMILY MEMBER"/>
    <property type="match status" value="1"/>
</dbReference>
<evidence type="ECO:0000313" key="2">
    <source>
        <dbReference type="EMBL" id="PIC39866.1"/>
    </source>
</evidence>
<keyword evidence="3" id="KW-1185">Reference proteome</keyword>
<proteinExistence type="predicted"/>
<gene>
    <name evidence="2" type="primary">Cnig_chr_III.g11420</name>
    <name evidence="2" type="ORF">B9Z55_011420</name>
</gene>
<dbReference type="OrthoDB" id="2333377at2759"/>
<dbReference type="Gene3D" id="3.30.710.10">
    <property type="entry name" value="Potassium Channel Kv1.1, Chain A"/>
    <property type="match status" value="2"/>
</dbReference>
<accession>A0A2G5UKW2</accession>
<dbReference type="STRING" id="1611254.A0A2G5UKW2"/>
<feature type="domain" description="BTB" evidence="1">
    <location>
        <begin position="240"/>
        <end position="308"/>
    </location>
</feature>
<dbReference type="EMBL" id="PDUG01000003">
    <property type="protein sequence ID" value="PIC39866.1"/>
    <property type="molecule type" value="Genomic_DNA"/>
</dbReference>
<sequence>MMSEIASVVHLSFSLRQELEYGRSMKKHLMNRNFFSWSVTVVPVENGEYFDLYLNAKCTMSDAPDYLKNQVEGEFLFKNTSLDLCVSGKFEGESTRLCCKTARKSLEDQNLSLKLTFGTTMGRAVPFIREQPITLSVGGRKFEVLESTIMQKFSRLRLDLLLSKETLENKNEGTPRLFYDRDPKHFQLILNFIRDGSENLPKTWEELGEFLEEAKYYELKELIKLCEEALERKSHEVPFGLVSLNVGGTVFQTTKATLTRFDGMFKTMLDNGISVKINEIDTLFIDRSPKHFDLILNFMRDGDVEFPETSREIREIRREAQYYLLGGLVEACEQFLVAGEKLDF</sequence>
<name>A0A2G5UKW2_9PELO</name>
<dbReference type="AlphaFoldDB" id="A0A2G5UKW2"/>
<dbReference type="InterPro" id="IPR000210">
    <property type="entry name" value="BTB/POZ_dom"/>
</dbReference>
<dbReference type="SUPFAM" id="SSF54695">
    <property type="entry name" value="POZ domain"/>
    <property type="match status" value="2"/>
</dbReference>
<dbReference type="Pfam" id="PF02214">
    <property type="entry name" value="BTB_2"/>
    <property type="match status" value="2"/>
</dbReference>
<evidence type="ECO:0000259" key="1">
    <source>
        <dbReference type="PROSITE" id="PS50097"/>
    </source>
</evidence>
<comment type="caution">
    <text evidence="2">The sequence shown here is derived from an EMBL/GenBank/DDBJ whole genome shotgun (WGS) entry which is preliminary data.</text>
</comment>
<protein>
    <recommendedName>
        <fullName evidence="1">BTB domain-containing protein</fullName>
    </recommendedName>
</protein>
<reference evidence="3" key="1">
    <citation type="submission" date="2017-10" db="EMBL/GenBank/DDBJ databases">
        <title>Rapid genome shrinkage in a self-fertile nematode reveals novel sperm competition proteins.</title>
        <authorList>
            <person name="Yin D."/>
            <person name="Schwarz E.M."/>
            <person name="Thomas C.G."/>
            <person name="Felde R.L."/>
            <person name="Korf I.F."/>
            <person name="Cutter A.D."/>
            <person name="Schartner C.M."/>
            <person name="Ralston E.J."/>
            <person name="Meyer B.J."/>
            <person name="Haag E.S."/>
        </authorList>
    </citation>
    <scope>NUCLEOTIDE SEQUENCE [LARGE SCALE GENOMIC DNA]</scope>
    <source>
        <strain evidence="3">JU1422</strain>
    </source>
</reference>
<dbReference type="SMART" id="SM00225">
    <property type="entry name" value="BTB"/>
    <property type="match status" value="2"/>
</dbReference>